<dbReference type="GO" id="GO:0043001">
    <property type="term" value="P:Golgi to plasma membrane protein transport"/>
    <property type="evidence" value="ECO:0007669"/>
    <property type="project" value="TreeGrafter"/>
</dbReference>
<evidence type="ECO:0000256" key="7">
    <source>
        <dbReference type="RuleBase" id="RU367045"/>
    </source>
</evidence>
<dbReference type="Gene3D" id="1.10.8.60">
    <property type="match status" value="1"/>
</dbReference>
<keyword evidence="4 6" id="KW-0067">ATP-binding</keyword>
<dbReference type="InterPro" id="IPR003959">
    <property type="entry name" value="ATPase_AAA_core"/>
</dbReference>
<dbReference type="PROSITE" id="PS51257">
    <property type="entry name" value="PROKAR_LIPOPROTEIN"/>
    <property type="match status" value="1"/>
</dbReference>
<keyword evidence="9" id="KW-0732">Signal</keyword>
<evidence type="ECO:0000256" key="2">
    <source>
        <dbReference type="ARBA" id="ARBA00022448"/>
    </source>
</evidence>
<name>A0A9W7G5X3_9STRA</name>
<sequence length="494" mass="54366">MEGRHLLVVILLFTLCGCTHEFALTPTCGNSHRKARYPYLYSDPTPPTPPTPPPTAQQQTPVSIYRILKELETHLDKYITRGTKASITGALKCLEDIKKEEADLQLLSFGKKTEYYAQGVRACKRAGLDDDVLSGKKSQSLPVNYREDHTDKNDDFGKMRNKYVQPGIRQAPKAPNTNVGADGSGDDGSGGDDVATRPEPSLLLQSSFTDSIPLGGIKPILQSLHRRLLIPLSTPPQLMRELGMSPCKGVLFYGPSGCGKTRLATYLASTLSPGREITVVNGPEIMKKFVGESEELVRQIFTDPPPPEDGFPDDTRHVIVFDEFDAIARVRGGQDGKQGDAGVARDSVVNQLLSMIDGVDTRNTFVLACTNRRELIDRALLRPGRFEIQIEIKLPEEDARREIFEIHTKSMKHFGRIESSDFSGLLAKLAKDSDGMSGAEIEGICRSAASRALERVVLEHGDNEALLLKLVKVKESDFLEGVVEMKESTDASKM</sequence>
<dbReference type="InterPro" id="IPR027417">
    <property type="entry name" value="P-loop_NTPase"/>
</dbReference>
<dbReference type="GO" id="GO:0005795">
    <property type="term" value="C:Golgi stack"/>
    <property type="evidence" value="ECO:0007669"/>
    <property type="project" value="TreeGrafter"/>
</dbReference>
<dbReference type="GO" id="GO:0035494">
    <property type="term" value="P:SNARE complex disassembly"/>
    <property type="evidence" value="ECO:0007669"/>
    <property type="project" value="InterPro"/>
</dbReference>
<evidence type="ECO:0000256" key="4">
    <source>
        <dbReference type="ARBA" id="ARBA00022840"/>
    </source>
</evidence>
<dbReference type="InterPro" id="IPR041569">
    <property type="entry name" value="AAA_lid_3"/>
</dbReference>
<proteinExistence type="inferred from homology"/>
<comment type="subcellular location">
    <subcellularLocation>
        <location evidence="7">Cytoplasm</location>
    </subcellularLocation>
</comment>
<keyword evidence="7" id="KW-0460">Magnesium</keyword>
<keyword evidence="7" id="KW-0963">Cytoplasm</keyword>
<evidence type="ECO:0000256" key="9">
    <source>
        <dbReference type="SAM" id="SignalP"/>
    </source>
</evidence>
<keyword evidence="5 7" id="KW-0653">Protein transport</keyword>
<keyword evidence="12" id="KW-1185">Reference proteome</keyword>
<feature type="signal peptide" evidence="9">
    <location>
        <begin position="1"/>
        <end position="21"/>
    </location>
</feature>
<dbReference type="PROSITE" id="PS00674">
    <property type="entry name" value="AAA"/>
    <property type="match status" value="1"/>
</dbReference>
<organism evidence="11 12">
    <name type="scientific">Triparma columacea</name>
    <dbReference type="NCBI Taxonomy" id="722753"/>
    <lineage>
        <taxon>Eukaryota</taxon>
        <taxon>Sar</taxon>
        <taxon>Stramenopiles</taxon>
        <taxon>Ochrophyta</taxon>
        <taxon>Bolidophyceae</taxon>
        <taxon>Parmales</taxon>
        <taxon>Triparmaceae</taxon>
        <taxon>Triparma</taxon>
    </lineage>
</organism>
<evidence type="ECO:0000313" key="12">
    <source>
        <dbReference type="Proteomes" id="UP001165065"/>
    </source>
</evidence>
<keyword evidence="7" id="KW-0931">ER-Golgi transport</keyword>
<dbReference type="GO" id="GO:0005524">
    <property type="term" value="F:ATP binding"/>
    <property type="evidence" value="ECO:0007669"/>
    <property type="project" value="UniProtKB-UniRule"/>
</dbReference>
<evidence type="ECO:0000256" key="1">
    <source>
        <dbReference type="ARBA" id="ARBA00006914"/>
    </source>
</evidence>
<gene>
    <name evidence="11" type="ORF">TrCOL_g1364</name>
</gene>
<comment type="similarity">
    <text evidence="1 6">Belongs to the AAA ATPase family.</text>
</comment>
<evidence type="ECO:0000259" key="10">
    <source>
        <dbReference type="SMART" id="SM00382"/>
    </source>
</evidence>
<dbReference type="AlphaFoldDB" id="A0A9W7G5X3"/>
<dbReference type="SUPFAM" id="SSF52540">
    <property type="entry name" value="P-loop containing nucleoside triphosphate hydrolases"/>
    <property type="match status" value="1"/>
</dbReference>
<feature type="region of interest" description="Disordered" evidence="8">
    <location>
        <begin position="39"/>
        <end position="59"/>
    </location>
</feature>
<dbReference type="Pfam" id="PF00004">
    <property type="entry name" value="AAA"/>
    <property type="match status" value="1"/>
</dbReference>
<dbReference type="GO" id="GO:0016887">
    <property type="term" value="F:ATP hydrolysis activity"/>
    <property type="evidence" value="ECO:0007669"/>
    <property type="project" value="InterPro"/>
</dbReference>
<comment type="catalytic activity">
    <reaction evidence="7">
        <text>ATP + H2O = ADP + phosphate + H(+)</text>
        <dbReference type="Rhea" id="RHEA:13065"/>
        <dbReference type="ChEBI" id="CHEBI:15377"/>
        <dbReference type="ChEBI" id="CHEBI:15378"/>
        <dbReference type="ChEBI" id="CHEBI:30616"/>
        <dbReference type="ChEBI" id="CHEBI:43474"/>
        <dbReference type="ChEBI" id="CHEBI:456216"/>
        <dbReference type="EC" id="3.6.4.6"/>
    </reaction>
</comment>
<dbReference type="InterPro" id="IPR003960">
    <property type="entry name" value="ATPase_AAA_CS"/>
</dbReference>
<dbReference type="SMART" id="SM00382">
    <property type="entry name" value="AAA"/>
    <property type="match status" value="1"/>
</dbReference>
<reference evidence="12" key="1">
    <citation type="journal article" date="2023" name="Commun. Biol.">
        <title>Genome analysis of Parmales, the sister group of diatoms, reveals the evolutionary specialization of diatoms from phago-mixotrophs to photoautotrophs.</title>
        <authorList>
            <person name="Ban H."/>
            <person name="Sato S."/>
            <person name="Yoshikawa S."/>
            <person name="Yamada K."/>
            <person name="Nakamura Y."/>
            <person name="Ichinomiya M."/>
            <person name="Sato N."/>
            <person name="Blanc-Mathieu R."/>
            <person name="Endo H."/>
            <person name="Kuwata A."/>
            <person name="Ogata H."/>
        </authorList>
    </citation>
    <scope>NUCLEOTIDE SEQUENCE [LARGE SCALE GENOMIC DNA]</scope>
</reference>
<feature type="region of interest" description="Disordered" evidence="8">
    <location>
        <begin position="166"/>
        <end position="198"/>
    </location>
</feature>
<dbReference type="InterPro" id="IPR039812">
    <property type="entry name" value="Vesicle-fus_ATPase"/>
</dbReference>
<keyword evidence="2 7" id="KW-0813">Transport</keyword>
<dbReference type="EC" id="3.6.4.6" evidence="7"/>
<evidence type="ECO:0000313" key="11">
    <source>
        <dbReference type="EMBL" id="GMI34142.1"/>
    </source>
</evidence>
<comment type="function">
    <text evidence="7">Required for vesicle-mediated transport. Catalyzes the fusion of transport vesicles within the Golgi cisternae. Is also required for transport from the endoplasmic reticulum to the Golgi stack. Seems to function as a fusion protein required for the delivery of cargo proteins to all compartments of the Golgi stack independent of vesicle origin.</text>
</comment>
<feature type="chain" id="PRO_5040800898" description="Vesicle-fusing ATPase" evidence="9">
    <location>
        <begin position="22"/>
        <end position="494"/>
    </location>
</feature>
<evidence type="ECO:0000256" key="3">
    <source>
        <dbReference type="ARBA" id="ARBA00022741"/>
    </source>
</evidence>
<dbReference type="GO" id="GO:0006891">
    <property type="term" value="P:intra-Golgi vesicle-mediated transport"/>
    <property type="evidence" value="ECO:0007669"/>
    <property type="project" value="TreeGrafter"/>
</dbReference>
<evidence type="ECO:0000256" key="5">
    <source>
        <dbReference type="ARBA" id="ARBA00022927"/>
    </source>
</evidence>
<dbReference type="GO" id="GO:0046872">
    <property type="term" value="F:metal ion binding"/>
    <property type="evidence" value="ECO:0007669"/>
    <property type="project" value="UniProtKB-UniRule"/>
</dbReference>
<evidence type="ECO:0000256" key="6">
    <source>
        <dbReference type="RuleBase" id="RU003651"/>
    </source>
</evidence>
<comment type="caution">
    <text evidence="11">The sequence shown here is derived from an EMBL/GenBank/DDBJ whole genome shotgun (WGS) entry which is preliminary data.</text>
</comment>
<keyword evidence="7" id="KW-0479">Metal-binding</keyword>
<dbReference type="InterPro" id="IPR003593">
    <property type="entry name" value="AAA+_ATPase"/>
</dbReference>
<dbReference type="PANTHER" id="PTHR23078">
    <property type="entry name" value="VESICULAR-FUSION PROTEIN NSF"/>
    <property type="match status" value="1"/>
</dbReference>
<evidence type="ECO:0000256" key="8">
    <source>
        <dbReference type="SAM" id="MobiDB-lite"/>
    </source>
</evidence>
<keyword evidence="7" id="KW-0378">Hydrolase</keyword>
<dbReference type="Proteomes" id="UP001165065">
    <property type="component" value="Unassembled WGS sequence"/>
</dbReference>
<dbReference type="EMBL" id="BRYA01000038">
    <property type="protein sequence ID" value="GMI34142.1"/>
    <property type="molecule type" value="Genomic_DNA"/>
</dbReference>
<feature type="compositionally biased region" description="Pro residues" evidence="8">
    <location>
        <begin position="44"/>
        <end position="55"/>
    </location>
</feature>
<feature type="domain" description="AAA+ ATPase" evidence="10">
    <location>
        <begin position="246"/>
        <end position="396"/>
    </location>
</feature>
<keyword evidence="3 6" id="KW-0547">Nucleotide-binding</keyword>
<protein>
    <recommendedName>
        <fullName evidence="7">Vesicle-fusing ATPase</fullName>
        <ecNumber evidence="7">3.6.4.6</ecNumber>
    </recommendedName>
</protein>
<dbReference type="Gene3D" id="3.40.50.300">
    <property type="entry name" value="P-loop containing nucleotide triphosphate hydrolases"/>
    <property type="match status" value="1"/>
</dbReference>
<accession>A0A9W7G5X3</accession>
<dbReference type="OrthoDB" id="9982946at2759"/>
<comment type="cofactor">
    <cofactor evidence="7">
        <name>Mg(2+)</name>
        <dbReference type="ChEBI" id="CHEBI:18420"/>
    </cofactor>
    <text evidence="7">Binds 1 Mg(2+) ion per subunit.</text>
</comment>
<dbReference type="Pfam" id="PF17862">
    <property type="entry name" value="AAA_lid_3"/>
    <property type="match status" value="1"/>
</dbReference>
<dbReference type="PANTHER" id="PTHR23078:SF3">
    <property type="entry name" value="VESICLE-FUSING ATPASE"/>
    <property type="match status" value="1"/>
</dbReference>